<feature type="region of interest" description="Disordered" evidence="4">
    <location>
        <begin position="1"/>
        <end position="41"/>
    </location>
</feature>
<evidence type="ECO:0000256" key="2">
    <source>
        <dbReference type="ARBA" id="ARBA00017835"/>
    </source>
</evidence>
<evidence type="ECO:0000256" key="1">
    <source>
        <dbReference type="ARBA" id="ARBA00009224"/>
    </source>
</evidence>
<dbReference type="OrthoDB" id="424969at2759"/>
<evidence type="ECO:0000256" key="3">
    <source>
        <dbReference type="ARBA" id="ARBA00029631"/>
    </source>
</evidence>
<proteinExistence type="inferred from homology"/>
<sequence length="316" mass="35029">MAKGNNSTDKFDDIPHERPDPRPDFSTPPPRKRLPEELQTTLDDEEKLLEVMYEGKAEDTTDTNIRYAAYATRIRTIMLSAHRYVAYTSDIGESFRPIAHHYLVKGAYGISWLYLIGDVSHEGYKAYCRNQRTLHPEKYIEESTKAKGDVKADMKSTGGTQGIFDSVKGLARSATNTEGVKLGGQQGVLTGGQVVPGLVPAIEDYRAVMAQRAIFQAVASMGLPAFTIHSIVRYSGRALKDAKNKTLRTWGPIGLGLAAVPFLPYMFDEPVEHATEWIFYNAFKTFGGDKAVAGRPVTGAKELRKEESQHGKVKEL</sequence>
<dbReference type="PANTHER" id="PTHR11001">
    <property type="entry name" value="MITOCHONDRIAL FISSION PROCESS PROTEIN 1"/>
    <property type="match status" value="1"/>
</dbReference>
<comment type="caution">
    <text evidence="5">The sequence shown here is derived from an EMBL/GenBank/DDBJ whole genome shotgun (WGS) entry which is preliminary data.</text>
</comment>
<protein>
    <recommendedName>
        <fullName evidence="2">Mitochondrial fission process protein 1</fullName>
    </recommendedName>
    <alternativeName>
        <fullName evidence="3">Mitochondrial 18 kDa protein</fullName>
    </alternativeName>
</protein>
<name>A0A9P4H8M1_9PLEO</name>
<feature type="region of interest" description="Disordered" evidence="4">
    <location>
        <begin position="297"/>
        <end position="316"/>
    </location>
</feature>
<evidence type="ECO:0000256" key="4">
    <source>
        <dbReference type="SAM" id="MobiDB-lite"/>
    </source>
</evidence>
<dbReference type="GO" id="GO:0005739">
    <property type="term" value="C:mitochondrion"/>
    <property type="evidence" value="ECO:0007669"/>
    <property type="project" value="TreeGrafter"/>
</dbReference>
<feature type="compositionally biased region" description="Basic and acidic residues" evidence="4">
    <location>
        <begin position="9"/>
        <end position="23"/>
    </location>
</feature>
<dbReference type="InterPro" id="IPR019560">
    <property type="entry name" value="Mitochondrial_18_kDa_protein"/>
</dbReference>
<dbReference type="Proteomes" id="UP000799777">
    <property type="component" value="Unassembled WGS sequence"/>
</dbReference>
<dbReference type="Pfam" id="PF10558">
    <property type="entry name" value="MTP18"/>
    <property type="match status" value="1"/>
</dbReference>
<dbReference type="EMBL" id="ML978197">
    <property type="protein sequence ID" value="KAF2029755.1"/>
    <property type="molecule type" value="Genomic_DNA"/>
</dbReference>
<organism evidence="5 6">
    <name type="scientific">Setomelanomma holmii</name>
    <dbReference type="NCBI Taxonomy" id="210430"/>
    <lineage>
        <taxon>Eukaryota</taxon>
        <taxon>Fungi</taxon>
        <taxon>Dikarya</taxon>
        <taxon>Ascomycota</taxon>
        <taxon>Pezizomycotina</taxon>
        <taxon>Dothideomycetes</taxon>
        <taxon>Pleosporomycetidae</taxon>
        <taxon>Pleosporales</taxon>
        <taxon>Pleosporineae</taxon>
        <taxon>Phaeosphaeriaceae</taxon>
        <taxon>Setomelanomma</taxon>
    </lineage>
</organism>
<evidence type="ECO:0000313" key="6">
    <source>
        <dbReference type="Proteomes" id="UP000799777"/>
    </source>
</evidence>
<feature type="compositionally biased region" description="Basic and acidic residues" evidence="4">
    <location>
        <begin position="301"/>
        <end position="316"/>
    </location>
</feature>
<dbReference type="GO" id="GO:0000266">
    <property type="term" value="P:mitochondrial fission"/>
    <property type="evidence" value="ECO:0007669"/>
    <property type="project" value="TreeGrafter"/>
</dbReference>
<comment type="similarity">
    <text evidence="1">Belongs to the MTFP1 family.</text>
</comment>
<gene>
    <name evidence="5" type="ORF">EK21DRAFT_100974</name>
</gene>
<dbReference type="AlphaFoldDB" id="A0A9P4H8M1"/>
<dbReference type="PANTHER" id="PTHR11001:SF2">
    <property type="entry name" value="MITOCHONDRIAL FISSION PROCESS PROTEIN 1"/>
    <property type="match status" value="1"/>
</dbReference>
<accession>A0A9P4H8M1</accession>
<keyword evidence="6" id="KW-1185">Reference proteome</keyword>
<reference evidence="5" key="1">
    <citation type="journal article" date="2020" name="Stud. Mycol.">
        <title>101 Dothideomycetes genomes: a test case for predicting lifestyles and emergence of pathogens.</title>
        <authorList>
            <person name="Haridas S."/>
            <person name="Albert R."/>
            <person name="Binder M."/>
            <person name="Bloem J."/>
            <person name="Labutti K."/>
            <person name="Salamov A."/>
            <person name="Andreopoulos B."/>
            <person name="Baker S."/>
            <person name="Barry K."/>
            <person name="Bills G."/>
            <person name="Bluhm B."/>
            <person name="Cannon C."/>
            <person name="Castanera R."/>
            <person name="Culley D."/>
            <person name="Daum C."/>
            <person name="Ezra D."/>
            <person name="Gonzalez J."/>
            <person name="Henrissat B."/>
            <person name="Kuo A."/>
            <person name="Liang C."/>
            <person name="Lipzen A."/>
            <person name="Lutzoni F."/>
            <person name="Magnuson J."/>
            <person name="Mondo S."/>
            <person name="Nolan M."/>
            <person name="Ohm R."/>
            <person name="Pangilinan J."/>
            <person name="Park H.-J."/>
            <person name="Ramirez L."/>
            <person name="Alfaro M."/>
            <person name="Sun H."/>
            <person name="Tritt A."/>
            <person name="Yoshinaga Y."/>
            <person name="Zwiers L.-H."/>
            <person name="Turgeon B."/>
            <person name="Goodwin S."/>
            <person name="Spatafora J."/>
            <person name="Crous P."/>
            <person name="Grigoriev I."/>
        </authorList>
    </citation>
    <scope>NUCLEOTIDE SEQUENCE</scope>
    <source>
        <strain evidence="5">CBS 110217</strain>
    </source>
</reference>
<evidence type="ECO:0000313" key="5">
    <source>
        <dbReference type="EMBL" id="KAF2029755.1"/>
    </source>
</evidence>